<dbReference type="InterPro" id="IPR003439">
    <property type="entry name" value="ABC_transporter-like_ATP-bd"/>
</dbReference>
<feature type="transmembrane region" description="Helical" evidence="7">
    <location>
        <begin position="141"/>
        <end position="163"/>
    </location>
</feature>
<evidence type="ECO:0000256" key="3">
    <source>
        <dbReference type="ARBA" id="ARBA00022741"/>
    </source>
</evidence>
<dbReference type="SUPFAM" id="SSF90123">
    <property type="entry name" value="ABC transporter transmembrane region"/>
    <property type="match status" value="1"/>
</dbReference>
<dbReference type="GO" id="GO:0016887">
    <property type="term" value="F:ATP hydrolysis activity"/>
    <property type="evidence" value="ECO:0007669"/>
    <property type="project" value="InterPro"/>
</dbReference>
<dbReference type="Pfam" id="PF00664">
    <property type="entry name" value="ABC_membrane"/>
    <property type="match status" value="1"/>
</dbReference>
<dbReference type="GO" id="GO:0015421">
    <property type="term" value="F:ABC-type oligopeptide transporter activity"/>
    <property type="evidence" value="ECO:0007669"/>
    <property type="project" value="TreeGrafter"/>
</dbReference>
<feature type="transmembrane region" description="Helical" evidence="7">
    <location>
        <begin position="169"/>
        <end position="188"/>
    </location>
</feature>
<proteinExistence type="predicted"/>
<evidence type="ECO:0000256" key="2">
    <source>
        <dbReference type="ARBA" id="ARBA00022692"/>
    </source>
</evidence>
<dbReference type="SMART" id="SM00382">
    <property type="entry name" value="AAA"/>
    <property type="match status" value="1"/>
</dbReference>
<dbReference type="PROSITE" id="PS50929">
    <property type="entry name" value="ABC_TM1F"/>
    <property type="match status" value="1"/>
</dbReference>
<dbReference type="GO" id="GO:0005524">
    <property type="term" value="F:ATP binding"/>
    <property type="evidence" value="ECO:0007669"/>
    <property type="project" value="UniProtKB-KW"/>
</dbReference>
<dbReference type="CDD" id="cd07346">
    <property type="entry name" value="ABC_6TM_exporters"/>
    <property type="match status" value="1"/>
</dbReference>
<organism evidence="10">
    <name type="scientific">marine sediment metagenome</name>
    <dbReference type="NCBI Taxonomy" id="412755"/>
    <lineage>
        <taxon>unclassified sequences</taxon>
        <taxon>metagenomes</taxon>
        <taxon>ecological metagenomes</taxon>
    </lineage>
</organism>
<keyword evidence="2 7" id="KW-0812">Transmembrane</keyword>
<dbReference type="EMBL" id="LAZR01015300">
    <property type="protein sequence ID" value="KKM13781.1"/>
    <property type="molecule type" value="Genomic_DNA"/>
</dbReference>
<dbReference type="PROSITE" id="PS50893">
    <property type="entry name" value="ABC_TRANSPORTER_2"/>
    <property type="match status" value="1"/>
</dbReference>
<comment type="subcellular location">
    <subcellularLocation>
        <location evidence="1">Membrane</location>
        <topology evidence="1">Multi-pass membrane protein</topology>
    </subcellularLocation>
</comment>
<evidence type="ECO:0000259" key="8">
    <source>
        <dbReference type="PROSITE" id="PS50893"/>
    </source>
</evidence>
<accession>A0A0F9HEC9</accession>
<feature type="transmembrane region" description="Helical" evidence="7">
    <location>
        <begin position="27"/>
        <end position="51"/>
    </location>
</feature>
<reference evidence="10" key="1">
    <citation type="journal article" date="2015" name="Nature">
        <title>Complex archaea that bridge the gap between prokaryotes and eukaryotes.</title>
        <authorList>
            <person name="Spang A."/>
            <person name="Saw J.H."/>
            <person name="Jorgensen S.L."/>
            <person name="Zaremba-Niedzwiedzka K."/>
            <person name="Martijn J."/>
            <person name="Lind A.E."/>
            <person name="van Eijk R."/>
            <person name="Schleper C."/>
            <person name="Guy L."/>
            <person name="Ettema T.J."/>
        </authorList>
    </citation>
    <scope>NUCLEOTIDE SEQUENCE</scope>
</reference>
<evidence type="ECO:0000256" key="7">
    <source>
        <dbReference type="SAM" id="Phobius"/>
    </source>
</evidence>
<evidence type="ECO:0008006" key="11">
    <source>
        <dbReference type="Google" id="ProtNLM"/>
    </source>
</evidence>
<dbReference type="InterPro" id="IPR003593">
    <property type="entry name" value="AAA+_ATPase"/>
</dbReference>
<dbReference type="InterPro" id="IPR039421">
    <property type="entry name" value="Type_1_exporter"/>
</dbReference>
<evidence type="ECO:0000256" key="1">
    <source>
        <dbReference type="ARBA" id="ARBA00004141"/>
    </source>
</evidence>
<gene>
    <name evidence="10" type="ORF">LCGC14_1712740</name>
</gene>
<keyword evidence="4" id="KW-0067">ATP-binding</keyword>
<feature type="transmembrane region" description="Helical" evidence="7">
    <location>
        <begin position="252"/>
        <end position="278"/>
    </location>
</feature>
<dbReference type="PANTHER" id="PTHR43394">
    <property type="entry name" value="ATP-DEPENDENT PERMEASE MDL1, MITOCHONDRIAL"/>
    <property type="match status" value="1"/>
</dbReference>
<dbReference type="GO" id="GO:0016020">
    <property type="term" value="C:membrane"/>
    <property type="evidence" value="ECO:0007669"/>
    <property type="project" value="UniProtKB-SubCell"/>
</dbReference>
<feature type="domain" description="ABC transmembrane type-1" evidence="9">
    <location>
        <begin position="31"/>
        <end position="306"/>
    </location>
</feature>
<sequence>MKFIFSKNSQESLKIYSSFLAKYRVSVIYILFGLTACVISVIACLLIPRISGNIVDHAIADGNLPYLYRNSAILLSFFFLSIAMNYAHLYILQRESELLLIKVKKDVFYGAILKPWLRLASLDQGYLMSRIEDDAEQLKPILPIAIINLIFKLIRLAVVVGILYCIKPIMLVLCTVFLVIAVMLGKYGGPKITYISTKIREQQAQKNSVLHGILSNFPLVRMAGKTDEECIRFEDELNSYFRINMHSRVLRLNLSSSGSFLFGVPTHIILLVGGMMVIRGNMTLGTLIAIQLYYQQLAGITNELININFNFHSSFVSLKRIHDFLKPQGWSVGYGDNASIRMLSQGKDNVPIKPSRVASSLRFDNISFEYKKGQPVFSGVTFQIEPGAKVALVGASGAGKTTIVRLILKQALPTTGRIFFDGVPLGDLSEKELFDRIGYVPQTISLFNRSLHHNLTYRAKVNCSDDELIARLHDFGLKTIDTEILNGTIEEAKEKRGQILSGGELQIFAILRELLASPSFIIWDEASCSMDSASELNVFTATEKYLSEKTMLLISHRLSTIKKADKIIVLHGGELIAQGTSHEELLENCGYYRTLFADQCNIERKD</sequence>
<dbReference type="SUPFAM" id="SSF52540">
    <property type="entry name" value="P-loop containing nucleoside triphosphate hydrolases"/>
    <property type="match status" value="1"/>
</dbReference>
<dbReference type="InterPro" id="IPR036640">
    <property type="entry name" value="ABC1_TM_sf"/>
</dbReference>
<name>A0A0F9HEC9_9ZZZZ</name>
<keyword evidence="3" id="KW-0547">Nucleotide-binding</keyword>
<feature type="domain" description="ABC transporter" evidence="8">
    <location>
        <begin position="361"/>
        <end position="597"/>
    </location>
</feature>
<protein>
    <recommendedName>
        <fullName evidence="11">ABC transporter domain-containing protein</fullName>
    </recommendedName>
</protein>
<keyword evidence="6 7" id="KW-0472">Membrane</keyword>
<evidence type="ECO:0000313" key="10">
    <source>
        <dbReference type="EMBL" id="KKM13781.1"/>
    </source>
</evidence>
<comment type="caution">
    <text evidence="10">The sequence shown here is derived from an EMBL/GenBank/DDBJ whole genome shotgun (WGS) entry which is preliminary data.</text>
</comment>
<evidence type="ECO:0000256" key="5">
    <source>
        <dbReference type="ARBA" id="ARBA00022989"/>
    </source>
</evidence>
<dbReference type="AlphaFoldDB" id="A0A0F9HEC9"/>
<dbReference type="Gene3D" id="1.20.1560.10">
    <property type="entry name" value="ABC transporter type 1, transmembrane domain"/>
    <property type="match status" value="1"/>
</dbReference>
<dbReference type="InterPro" id="IPR027417">
    <property type="entry name" value="P-loop_NTPase"/>
</dbReference>
<dbReference type="InterPro" id="IPR011527">
    <property type="entry name" value="ABC1_TM_dom"/>
</dbReference>
<dbReference type="PANTHER" id="PTHR43394:SF1">
    <property type="entry name" value="ATP-BINDING CASSETTE SUB-FAMILY B MEMBER 10, MITOCHONDRIAL"/>
    <property type="match status" value="1"/>
</dbReference>
<keyword evidence="5 7" id="KW-1133">Transmembrane helix</keyword>
<evidence type="ECO:0000256" key="6">
    <source>
        <dbReference type="ARBA" id="ARBA00023136"/>
    </source>
</evidence>
<evidence type="ECO:0000256" key="4">
    <source>
        <dbReference type="ARBA" id="ARBA00022840"/>
    </source>
</evidence>
<dbReference type="Pfam" id="PF00005">
    <property type="entry name" value="ABC_tran"/>
    <property type="match status" value="1"/>
</dbReference>
<feature type="transmembrane region" description="Helical" evidence="7">
    <location>
        <begin position="71"/>
        <end position="92"/>
    </location>
</feature>
<dbReference type="Gene3D" id="3.40.50.300">
    <property type="entry name" value="P-loop containing nucleotide triphosphate hydrolases"/>
    <property type="match status" value="1"/>
</dbReference>
<evidence type="ECO:0000259" key="9">
    <source>
        <dbReference type="PROSITE" id="PS50929"/>
    </source>
</evidence>